<reference evidence="2 3" key="1">
    <citation type="submission" date="2020-08" db="EMBL/GenBank/DDBJ databases">
        <title>Genomic Encyclopedia of Type Strains, Phase IV (KMG-IV): sequencing the most valuable type-strain genomes for metagenomic binning, comparative biology and taxonomic classification.</title>
        <authorList>
            <person name="Goeker M."/>
        </authorList>
    </citation>
    <scope>NUCLEOTIDE SEQUENCE [LARGE SCALE GENOMIC DNA]</scope>
    <source>
        <strain evidence="2 3">DSM 17498</strain>
    </source>
</reference>
<dbReference type="NCBIfam" id="TIGR02427">
    <property type="entry name" value="protocat_pcaD"/>
    <property type="match status" value="1"/>
</dbReference>
<evidence type="ECO:0000313" key="3">
    <source>
        <dbReference type="Proteomes" id="UP000521227"/>
    </source>
</evidence>
<dbReference type="RefSeq" id="WP_019196030.1">
    <property type="nucleotide sequence ID" value="NZ_JACHIJ010000013.1"/>
</dbReference>
<dbReference type="InterPro" id="IPR050471">
    <property type="entry name" value="AB_hydrolase"/>
</dbReference>
<comment type="caution">
    <text evidence="2">The sequence shown here is derived from an EMBL/GenBank/DDBJ whole genome shotgun (WGS) entry which is preliminary data.</text>
</comment>
<protein>
    <submittedName>
        <fullName evidence="2">3-oxoadipate enol-lactonase</fullName>
        <ecNumber evidence="2">3.1.1.24</ecNumber>
    </submittedName>
</protein>
<dbReference type="InterPro" id="IPR026968">
    <property type="entry name" value="PcaD/CatD"/>
</dbReference>
<proteinExistence type="predicted"/>
<dbReference type="GO" id="GO:0042952">
    <property type="term" value="P:beta-ketoadipate pathway"/>
    <property type="evidence" value="ECO:0007669"/>
    <property type="project" value="InterPro"/>
</dbReference>
<dbReference type="InterPro" id="IPR000073">
    <property type="entry name" value="AB_hydrolase_1"/>
</dbReference>
<dbReference type="AlphaFoldDB" id="A0A840NEX3"/>
<dbReference type="EMBL" id="JACHIJ010000013">
    <property type="protein sequence ID" value="MBB5055236.1"/>
    <property type="molecule type" value="Genomic_DNA"/>
</dbReference>
<dbReference type="Proteomes" id="UP000521227">
    <property type="component" value="Unassembled WGS sequence"/>
</dbReference>
<evidence type="ECO:0000259" key="1">
    <source>
        <dbReference type="Pfam" id="PF00561"/>
    </source>
</evidence>
<dbReference type="Gene3D" id="3.40.50.1820">
    <property type="entry name" value="alpha/beta hydrolase"/>
    <property type="match status" value="1"/>
</dbReference>
<keyword evidence="2" id="KW-0378">Hydrolase</keyword>
<dbReference type="GO" id="GO:0047570">
    <property type="term" value="F:3-oxoadipate enol-lactonase activity"/>
    <property type="evidence" value="ECO:0007669"/>
    <property type="project" value="UniProtKB-EC"/>
</dbReference>
<accession>A0A840NEX3</accession>
<organism evidence="2 3">
    <name type="scientific">Afipia massiliensis</name>
    <dbReference type="NCBI Taxonomy" id="211460"/>
    <lineage>
        <taxon>Bacteria</taxon>
        <taxon>Pseudomonadati</taxon>
        <taxon>Pseudomonadota</taxon>
        <taxon>Alphaproteobacteria</taxon>
        <taxon>Hyphomicrobiales</taxon>
        <taxon>Nitrobacteraceae</taxon>
        <taxon>Afipia</taxon>
    </lineage>
</organism>
<dbReference type="Pfam" id="PF00561">
    <property type="entry name" value="Abhydrolase_1"/>
    <property type="match status" value="1"/>
</dbReference>
<dbReference type="PANTHER" id="PTHR43433">
    <property type="entry name" value="HYDROLASE, ALPHA/BETA FOLD FAMILY PROTEIN"/>
    <property type="match status" value="1"/>
</dbReference>
<dbReference type="SUPFAM" id="SSF53474">
    <property type="entry name" value="alpha/beta-Hydrolases"/>
    <property type="match status" value="1"/>
</dbReference>
<dbReference type="PRINTS" id="PR00111">
    <property type="entry name" value="ABHYDROLASE"/>
</dbReference>
<gene>
    <name evidence="2" type="ORF">HNQ36_005247</name>
</gene>
<sequence>MQVDANGLSFRVKVQGSATAPTIVLSNSLGTSLEMWDSQVAALTRDYRIVRYDCRGQGNSAVPEGSYSVAQFAGDILAIMDALDIGKAHWCGLSLGGMIGQWLAANVPSRFDKVILANTTCYYCSPAFWLDRIQAVKDGGMESIAERVVSGWLTADFRQREPVIAERMKAMLLATSQDGYIQTCEALSSLDQRYLLADIKNPTLVIAGERDLSTPLKDAEFIASQIPSAKLAVLDAAHISNVEQSTAFSQAVLKFLGR</sequence>
<dbReference type="InterPro" id="IPR029058">
    <property type="entry name" value="AB_hydrolase_fold"/>
</dbReference>
<feature type="domain" description="AB hydrolase-1" evidence="1">
    <location>
        <begin position="21"/>
        <end position="132"/>
    </location>
</feature>
<name>A0A840NEX3_9BRAD</name>
<dbReference type="PANTHER" id="PTHR43433:SF5">
    <property type="entry name" value="AB HYDROLASE-1 DOMAIN-CONTAINING PROTEIN"/>
    <property type="match status" value="1"/>
</dbReference>
<dbReference type="EC" id="3.1.1.24" evidence="2"/>
<evidence type="ECO:0000313" key="2">
    <source>
        <dbReference type="EMBL" id="MBB5055236.1"/>
    </source>
</evidence>